<evidence type="ECO:0000256" key="2">
    <source>
        <dbReference type="ARBA" id="ARBA00004906"/>
    </source>
</evidence>
<gene>
    <name evidence="17" type="ORF">PENARI_c001G07971</name>
</gene>
<feature type="domain" description="Pex N-terminal" evidence="16">
    <location>
        <begin position="84"/>
        <end position="301"/>
    </location>
</feature>
<organism evidence="17 18">
    <name type="scientific">Penicillium arizonense</name>
    <dbReference type="NCBI Taxonomy" id="1835702"/>
    <lineage>
        <taxon>Eukaryota</taxon>
        <taxon>Fungi</taxon>
        <taxon>Dikarya</taxon>
        <taxon>Ascomycota</taxon>
        <taxon>Pezizomycotina</taxon>
        <taxon>Eurotiomycetes</taxon>
        <taxon>Eurotiomycetidae</taxon>
        <taxon>Eurotiales</taxon>
        <taxon>Aspergillaceae</taxon>
        <taxon>Penicillium</taxon>
    </lineage>
</organism>
<evidence type="ECO:0000256" key="9">
    <source>
        <dbReference type="ARBA" id="ARBA00022786"/>
    </source>
</evidence>
<dbReference type="PANTHER" id="PTHR23350">
    <property type="entry name" value="PEROXISOME ASSEMBLY PROTEIN 10"/>
    <property type="match status" value="1"/>
</dbReference>
<keyword evidence="10" id="KW-0862">Zinc</keyword>
<evidence type="ECO:0000256" key="1">
    <source>
        <dbReference type="ARBA" id="ARBA00004585"/>
    </source>
</evidence>
<keyword evidence="8" id="KW-0863">Zinc-finger</keyword>
<dbReference type="GO" id="GO:0005778">
    <property type="term" value="C:peroxisomal membrane"/>
    <property type="evidence" value="ECO:0007669"/>
    <property type="project" value="UniProtKB-SubCell"/>
</dbReference>
<evidence type="ECO:0000256" key="12">
    <source>
        <dbReference type="ARBA" id="ARBA00022989"/>
    </source>
</evidence>
<dbReference type="GO" id="GO:0008270">
    <property type="term" value="F:zinc ion binding"/>
    <property type="evidence" value="ECO:0007669"/>
    <property type="project" value="UniProtKB-KW"/>
</dbReference>
<dbReference type="Proteomes" id="UP000177622">
    <property type="component" value="Unassembled WGS sequence"/>
</dbReference>
<keyword evidence="5" id="KW-0808">Transferase</keyword>
<keyword evidence="4" id="KW-0813">Transport</keyword>
<keyword evidence="9" id="KW-0833">Ubl conjugation pathway</keyword>
<dbReference type="Pfam" id="PF04757">
    <property type="entry name" value="Pex2_Pex12"/>
    <property type="match status" value="1"/>
</dbReference>
<evidence type="ECO:0000313" key="17">
    <source>
        <dbReference type="EMBL" id="OGE57781.1"/>
    </source>
</evidence>
<keyword evidence="13" id="KW-0472">Membrane</keyword>
<proteinExistence type="inferred from homology"/>
<dbReference type="AlphaFoldDB" id="A0A1F5LXX3"/>
<sequence>MSSTNFAAAQERVLERRRLREAEARARHAAQQRAAPISPATVQRLPYPLNRLPSSGWRIWNSINGRDGTKPAFRVGQVDAELLDEELLGLMKGQVGDALKYFGPQMREDWSHEILFALRAILFKLSIWDHNASYGAALQGLQYTDSRSKGPVYSSPTKWQKSVYGLLTVGGRYAWDKWESWLIGQEGGYDEVCYSSAYIEPTRLTVTKPSQDIRMLSRLTNLISTSHSIAAFVSFLVFLVNGRYRTLVDRILRIRLTPPSAQASREVSFEYLNRQLVWHAFTEFLLFLLPLVGISRWRRWISRAWRKMISSVKSSGEDDEPSEKQGELAFLPERTCAICYRDQNPTTTTETDVMAASTSGGIAGSAQTDITNPYETVPCGCIYCFVCIVQKLEGEEGQGWVCLRCGEIVKKCQPWNGDVLEEARSQPGTGKIVGFAMDEEPDEARGIDHDQGSSEKSSPLEEITADESLQHSNQWSAVEKEDEETSETNGDVKPTSA</sequence>
<evidence type="ECO:0000256" key="15">
    <source>
        <dbReference type="SAM" id="MobiDB-lite"/>
    </source>
</evidence>
<dbReference type="GO" id="GO:0016567">
    <property type="term" value="P:protein ubiquitination"/>
    <property type="evidence" value="ECO:0007669"/>
    <property type="project" value="UniProtKB-ARBA"/>
</dbReference>
<evidence type="ECO:0000256" key="5">
    <source>
        <dbReference type="ARBA" id="ARBA00022679"/>
    </source>
</evidence>
<dbReference type="RefSeq" id="XP_022493204.1">
    <property type="nucleotide sequence ID" value="XM_022626765.1"/>
</dbReference>
<dbReference type="InterPro" id="IPR025654">
    <property type="entry name" value="PEX2/10"/>
</dbReference>
<dbReference type="PANTHER" id="PTHR23350:SF4">
    <property type="entry name" value="PEROXISOME BIOGENESIS FACTOR 2"/>
    <property type="match status" value="1"/>
</dbReference>
<dbReference type="STRING" id="1835702.A0A1F5LXX3"/>
<comment type="subcellular location">
    <subcellularLocation>
        <location evidence="1">Peroxisome membrane</location>
        <topology evidence="1">Multi-pass membrane protein</topology>
    </subcellularLocation>
</comment>
<keyword evidence="14" id="KW-0576">Peroxisome</keyword>
<evidence type="ECO:0000256" key="8">
    <source>
        <dbReference type="ARBA" id="ARBA00022771"/>
    </source>
</evidence>
<dbReference type="GeneID" id="34571499"/>
<protein>
    <recommendedName>
        <fullName evidence="16">Pex N-terminal domain-containing protein</fullName>
    </recommendedName>
</protein>
<keyword evidence="6" id="KW-0812">Transmembrane</keyword>
<keyword evidence="7" id="KW-0479">Metal-binding</keyword>
<dbReference type="InterPro" id="IPR006845">
    <property type="entry name" value="Pex_N"/>
</dbReference>
<comment type="pathway">
    <text evidence="2">Protein modification; protein ubiquitination.</text>
</comment>
<evidence type="ECO:0000256" key="3">
    <source>
        <dbReference type="ARBA" id="ARBA00008704"/>
    </source>
</evidence>
<feature type="region of interest" description="Disordered" evidence="15">
    <location>
        <begin position="441"/>
        <end position="497"/>
    </location>
</feature>
<dbReference type="GO" id="GO:0016562">
    <property type="term" value="P:protein import into peroxisome matrix, receptor recycling"/>
    <property type="evidence" value="ECO:0007669"/>
    <property type="project" value="UniProtKB-ARBA"/>
</dbReference>
<evidence type="ECO:0000256" key="14">
    <source>
        <dbReference type="ARBA" id="ARBA00023140"/>
    </source>
</evidence>
<evidence type="ECO:0000256" key="11">
    <source>
        <dbReference type="ARBA" id="ARBA00022927"/>
    </source>
</evidence>
<reference evidence="17 18" key="1">
    <citation type="journal article" date="2016" name="Sci. Rep.">
        <title>Penicillium arizonense, a new, genome sequenced fungal species, reveals a high chemical diversity in secreted metabolites.</title>
        <authorList>
            <person name="Grijseels S."/>
            <person name="Nielsen J.C."/>
            <person name="Randelovic M."/>
            <person name="Nielsen J."/>
            <person name="Nielsen K.F."/>
            <person name="Workman M."/>
            <person name="Frisvad J.C."/>
        </authorList>
    </citation>
    <scope>NUCLEOTIDE SEQUENCE [LARGE SCALE GENOMIC DNA]</scope>
    <source>
        <strain evidence="17 18">CBS 141311</strain>
    </source>
</reference>
<evidence type="ECO:0000313" key="18">
    <source>
        <dbReference type="Proteomes" id="UP000177622"/>
    </source>
</evidence>
<evidence type="ECO:0000256" key="6">
    <source>
        <dbReference type="ARBA" id="ARBA00022692"/>
    </source>
</evidence>
<evidence type="ECO:0000256" key="10">
    <source>
        <dbReference type="ARBA" id="ARBA00022833"/>
    </source>
</evidence>
<dbReference type="EMBL" id="LXJU01000001">
    <property type="protein sequence ID" value="OGE57781.1"/>
    <property type="molecule type" value="Genomic_DNA"/>
</dbReference>
<dbReference type="OrthoDB" id="1701437at2759"/>
<evidence type="ECO:0000256" key="7">
    <source>
        <dbReference type="ARBA" id="ARBA00022723"/>
    </source>
</evidence>
<evidence type="ECO:0000259" key="16">
    <source>
        <dbReference type="Pfam" id="PF04757"/>
    </source>
</evidence>
<comment type="caution">
    <text evidence="17">The sequence shown here is derived from an EMBL/GenBank/DDBJ whole genome shotgun (WGS) entry which is preliminary data.</text>
</comment>
<keyword evidence="11" id="KW-0653">Protein transport</keyword>
<keyword evidence="18" id="KW-1185">Reference proteome</keyword>
<accession>A0A1F5LXX3</accession>
<feature type="compositionally biased region" description="Basic and acidic residues" evidence="15">
    <location>
        <begin position="443"/>
        <end position="453"/>
    </location>
</feature>
<name>A0A1F5LXX3_PENAI</name>
<evidence type="ECO:0000256" key="13">
    <source>
        <dbReference type="ARBA" id="ARBA00023136"/>
    </source>
</evidence>
<dbReference type="GO" id="GO:0016740">
    <property type="term" value="F:transferase activity"/>
    <property type="evidence" value="ECO:0007669"/>
    <property type="project" value="UniProtKB-KW"/>
</dbReference>
<keyword evidence="12" id="KW-1133">Transmembrane helix</keyword>
<evidence type="ECO:0000256" key="4">
    <source>
        <dbReference type="ARBA" id="ARBA00022448"/>
    </source>
</evidence>
<comment type="similarity">
    <text evidence="3">Belongs to the pex2/pex10/pex12 family.</text>
</comment>